<feature type="compositionally biased region" description="Pro residues" evidence="1">
    <location>
        <begin position="157"/>
        <end position="168"/>
    </location>
</feature>
<feature type="compositionally biased region" description="Low complexity" evidence="1">
    <location>
        <begin position="144"/>
        <end position="156"/>
    </location>
</feature>
<protein>
    <submittedName>
        <fullName evidence="2">Uncharacterized protein</fullName>
    </submittedName>
</protein>
<dbReference type="Proteomes" id="UP000054107">
    <property type="component" value="Unassembled WGS sequence"/>
</dbReference>
<keyword evidence="3" id="KW-1185">Reference proteome</keyword>
<reference evidence="2 3" key="1">
    <citation type="submission" date="2014-09" db="EMBL/GenBank/DDBJ databases">
        <authorList>
            <person name="Ellenberger Sabrina"/>
        </authorList>
    </citation>
    <scope>NUCLEOTIDE SEQUENCE [LARGE SCALE GENOMIC DNA]</scope>
    <source>
        <strain evidence="2 3">CBS 412.66</strain>
    </source>
</reference>
<gene>
    <name evidence="2" type="primary">PARPA_02445.1 scaffold 4425</name>
</gene>
<feature type="region of interest" description="Disordered" evidence="1">
    <location>
        <begin position="107"/>
        <end position="217"/>
    </location>
</feature>
<organism evidence="2 3">
    <name type="scientific">Parasitella parasitica</name>
    <dbReference type="NCBI Taxonomy" id="35722"/>
    <lineage>
        <taxon>Eukaryota</taxon>
        <taxon>Fungi</taxon>
        <taxon>Fungi incertae sedis</taxon>
        <taxon>Mucoromycota</taxon>
        <taxon>Mucoromycotina</taxon>
        <taxon>Mucoromycetes</taxon>
        <taxon>Mucorales</taxon>
        <taxon>Mucorineae</taxon>
        <taxon>Mucoraceae</taxon>
        <taxon>Parasitella</taxon>
    </lineage>
</organism>
<dbReference type="AlphaFoldDB" id="A0A0B7MV67"/>
<dbReference type="EMBL" id="LN720861">
    <property type="protein sequence ID" value="CEP09017.1"/>
    <property type="molecule type" value="Genomic_DNA"/>
</dbReference>
<evidence type="ECO:0000256" key="1">
    <source>
        <dbReference type="SAM" id="MobiDB-lite"/>
    </source>
</evidence>
<feature type="compositionally biased region" description="Low complexity" evidence="1">
    <location>
        <begin position="193"/>
        <end position="217"/>
    </location>
</feature>
<proteinExistence type="predicted"/>
<evidence type="ECO:0000313" key="2">
    <source>
        <dbReference type="EMBL" id="CEP09017.1"/>
    </source>
</evidence>
<feature type="compositionally biased region" description="Low complexity" evidence="1">
    <location>
        <begin position="120"/>
        <end position="129"/>
    </location>
</feature>
<sequence length="217" mass="22836">MRSACSRNRWCECGTMYTSGDIEIMDQAPGNFDTYTAPSLPLSHSPAPITLSPPAISSATLEDPNNFTNEKISVDSEDLIDERVSNPETDEISLEEDANVNQTDVNGNVQAVAPPPPPEIDSSPEILPSTTGNSDVADAQTAGPSRFFPSSNFSFTPPTPVRLPPIPSVSPKSKSIHFSSKKLRAVLPPPPTAQAEPPTSSSSSSAVTAAAVESSDV</sequence>
<name>A0A0B7MV67_9FUNG</name>
<evidence type="ECO:0000313" key="3">
    <source>
        <dbReference type="Proteomes" id="UP000054107"/>
    </source>
</evidence>
<accession>A0A0B7MV67</accession>